<protein>
    <recommendedName>
        <fullName evidence="3">DUF2187 domain-containing protein</fullName>
    </recommendedName>
</protein>
<evidence type="ECO:0008006" key="3">
    <source>
        <dbReference type="Google" id="ProtNLM"/>
    </source>
</evidence>
<dbReference type="AlphaFoldDB" id="A0A0D5NDM5"/>
<dbReference type="RefSeq" id="WP_045668766.1">
    <property type="nucleotide sequence ID" value="NZ_CP011058.1"/>
</dbReference>
<proteinExistence type="predicted"/>
<dbReference type="Proteomes" id="UP000032633">
    <property type="component" value="Chromosome"/>
</dbReference>
<name>A0A0D5NDM5_9BACL</name>
<keyword evidence="2" id="KW-1185">Reference proteome</keyword>
<sequence>MLTSEEVLDGFRVSGEKVRVVRDGIEQNDVVGTVVAWDEETVVIRKANRRVVKLSRYYVYEPASGPRSSRV</sequence>
<evidence type="ECO:0000313" key="1">
    <source>
        <dbReference type="EMBL" id="AJY73331.1"/>
    </source>
</evidence>
<dbReference type="PATRIC" id="fig|1126833.4.peg.45"/>
<organism evidence="1 2">
    <name type="scientific">Paenibacillus beijingensis</name>
    <dbReference type="NCBI Taxonomy" id="1126833"/>
    <lineage>
        <taxon>Bacteria</taxon>
        <taxon>Bacillati</taxon>
        <taxon>Bacillota</taxon>
        <taxon>Bacilli</taxon>
        <taxon>Bacillales</taxon>
        <taxon>Paenibacillaceae</taxon>
        <taxon>Paenibacillus</taxon>
    </lineage>
</organism>
<dbReference type="KEGG" id="pbj:VN24_00180"/>
<evidence type="ECO:0000313" key="2">
    <source>
        <dbReference type="Proteomes" id="UP000032633"/>
    </source>
</evidence>
<accession>A0A0D5NDM5</accession>
<dbReference type="EMBL" id="CP011058">
    <property type="protein sequence ID" value="AJY73331.1"/>
    <property type="molecule type" value="Genomic_DNA"/>
</dbReference>
<reference evidence="1 2" key="1">
    <citation type="journal article" date="2015" name="J. Biotechnol.">
        <title>Complete genome sequence of Paenibacillus beijingensis 7188(T) (=DSM 24997(T)), a novel rhizobacterium from jujube garden soil.</title>
        <authorList>
            <person name="Kwak Y."/>
            <person name="Shin J.H."/>
        </authorList>
    </citation>
    <scope>NUCLEOTIDE SEQUENCE [LARGE SCALE GENOMIC DNA]</scope>
    <source>
        <strain evidence="1 2">DSM 24997</strain>
    </source>
</reference>
<dbReference type="STRING" id="1126833.VN24_00180"/>
<dbReference type="OrthoDB" id="2629334at2"/>
<gene>
    <name evidence="1" type="ORF">VN24_00180</name>
</gene>
<dbReference type="HOGENOM" id="CLU_2738713_0_0_9"/>
<reference evidence="2" key="2">
    <citation type="submission" date="2015-03" db="EMBL/GenBank/DDBJ databases">
        <title>Genome sequence of Paenibacillus beijingensis strain DSM 24997T.</title>
        <authorList>
            <person name="Kwak Y."/>
            <person name="Shin J.-H."/>
        </authorList>
    </citation>
    <scope>NUCLEOTIDE SEQUENCE [LARGE SCALE GENOMIC DNA]</scope>
    <source>
        <strain evidence="2">DSM 24997</strain>
    </source>
</reference>